<dbReference type="Gramene" id="AET2Gv20438700.4">
    <property type="protein sequence ID" value="AET2Gv20438700.4"/>
    <property type="gene ID" value="AET2Gv20438700"/>
</dbReference>
<evidence type="ECO:0000256" key="1">
    <source>
        <dbReference type="SAM" id="Phobius"/>
    </source>
</evidence>
<dbReference type="Proteomes" id="UP000015105">
    <property type="component" value="Chromosome 2D"/>
</dbReference>
<keyword evidence="1" id="KW-0812">Transmembrane</keyword>
<feature type="transmembrane region" description="Helical" evidence="1">
    <location>
        <begin position="21"/>
        <end position="41"/>
    </location>
</feature>
<reference evidence="2" key="3">
    <citation type="journal article" date="2017" name="Nature">
        <title>Genome sequence of the progenitor of the wheat D genome Aegilops tauschii.</title>
        <authorList>
            <person name="Luo M.C."/>
            <person name="Gu Y.Q."/>
            <person name="Puiu D."/>
            <person name="Wang H."/>
            <person name="Twardziok S.O."/>
            <person name="Deal K.R."/>
            <person name="Huo N."/>
            <person name="Zhu T."/>
            <person name="Wang L."/>
            <person name="Wang Y."/>
            <person name="McGuire P.E."/>
            <person name="Liu S."/>
            <person name="Long H."/>
            <person name="Ramasamy R.K."/>
            <person name="Rodriguez J.C."/>
            <person name="Van S.L."/>
            <person name="Yuan L."/>
            <person name="Wang Z."/>
            <person name="Xia Z."/>
            <person name="Xiao L."/>
            <person name="Anderson O.D."/>
            <person name="Ouyang S."/>
            <person name="Liang Y."/>
            <person name="Zimin A.V."/>
            <person name="Pertea G."/>
            <person name="Qi P."/>
            <person name="Bennetzen J.L."/>
            <person name="Dai X."/>
            <person name="Dawson M.W."/>
            <person name="Muller H.G."/>
            <person name="Kugler K."/>
            <person name="Rivarola-Duarte L."/>
            <person name="Spannagl M."/>
            <person name="Mayer K.F.X."/>
            <person name="Lu F.H."/>
            <person name="Bevan M.W."/>
            <person name="Leroy P."/>
            <person name="Li P."/>
            <person name="You F.M."/>
            <person name="Sun Q."/>
            <person name="Liu Z."/>
            <person name="Lyons E."/>
            <person name="Wicker T."/>
            <person name="Salzberg S.L."/>
            <person name="Devos K.M."/>
            <person name="Dvorak J."/>
        </authorList>
    </citation>
    <scope>NUCLEOTIDE SEQUENCE [LARGE SCALE GENOMIC DNA]</scope>
    <source>
        <strain evidence="2">cv. AL8/78</strain>
    </source>
</reference>
<dbReference type="EnsemblPlants" id="AET2Gv20438700.6">
    <property type="protein sequence ID" value="AET2Gv20438700.6"/>
    <property type="gene ID" value="AET2Gv20438700"/>
</dbReference>
<evidence type="ECO:0008006" key="4">
    <source>
        <dbReference type="Google" id="ProtNLM"/>
    </source>
</evidence>
<keyword evidence="1" id="KW-0472">Membrane</keyword>
<sequence>MKYLVKKMVDRKCKYTTHAELQRDTVTSLLLGYTLFIAFVIERLHHYLQKLITLRKSANTSQRGA</sequence>
<evidence type="ECO:0000313" key="3">
    <source>
        <dbReference type="Proteomes" id="UP000015105"/>
    </source>
</evidence>
<organism evidence="2 3">
    <name type="scientific">Aegilops tauschii subsp. strangulata</name>
    <name type="common">Goatgrass</name>
    <dbReference type="NCBI Taxonomy" id="200361"/>
    <lineage>
        <taxon>Eukaryota</taxon>
        <taxon>Viridiplantae</taxon>
        <taxon>Streptophyta</taxon>
        <taxon>Embryophyta</taxon>
        <taxon>Tracheophyta</taxon>
        <taxon>Spermatophyta</taxon>
        <taxon>Magnoliopsida</taxon>
        <taxon>Liliopsida</taxon>
        <taxon>Poales</taxon>
        <taxon>Poaceae</taxon>
        <taxon>BOP clade</taxon>
        <taxon>Pooideae</taxon>
        <taxon>Triticodae</taxon>
        <taxon>Triticeae</taxon>
        <taxon>Triticinae</taxon>
        <taxon>Aegilops</taxon>
    </lineage>
</organism>
<reference evidence="3" key="2">
    <citation type="journal article" date="2017" name="Nat. Plants">
        <title>The Aegilops tauschii genome reveals multiple impacts of transposons.</title>
        <authorList>
            <person name="Zhao G."/>
            <person name="Zou C."/>
            <person name="Li K."/>
            <person name="Wang K."/>
            <person name="Li T."/>
            <person name="Gao L."/>
            <person name="Zhang X."/>
            <person name="Wang H."/>
            <person name="Yang Z."/>
            <person name="Liu X."/>
            <person name="Jiang W."/>
            <person name="Mao L."/>
            <person name="Kong X."/>
            <person name="Jiao Y."/>
            <person name="Jia J."/>
        </authorList>
    </citation>
    <scope>NUCLEOTIDE SEQUENCE [LARGE SCALE GENOMIC DNA]</scope>
    <source>
        <strain evidence="3">cv. AL8/78</strain>
    </source>
</reference>
<reference evidence="2" key="5">
    <citation type="journal article" date="2021" name="G3 (Bethesda)">
        <title>Aegilops tauschii genome assembly Aet v5.0 features greater sequence contiguity and improved annotation.</title>
        <authorList>
            <person name="Wang L."/>
            <person name="Zhu T."/>
            <person name="Rodriguez J.C."/>
            <person name="Deal K.R."/>
            <person name="Dubcovsky J."/>
            <person name="McGuire P.E."/>
            <person name="Lux T."/>
            <person name="Spannagl M."/>
            <person name="Mayer K.F.X."/>
            <person name="Baldrich P."/>
            <person name="Meyers B.C."/>
            <person name="Huo N."/>
            <person name="Gu Y.Q."/>
            <person name="Zhou H."/>
            <person name="Devos K.M."/>
            <person name="Bennetzen J.L."/>
            <person name="Unver T."/>
            <person name="Budak H."/>
            <person name="Gulick P.J."/>
            <person name="Galiba G."/>
            <person name="Kalapos B."/>
            <person name="Nelson D.R."/>
            <person name="Li P."/>
            <person name="You F.M."/>
            <person name="Luo M.C."/>
            <person name="Dvorak J."/>
        </authorList>
    </citation>
    <scope>NUCLEOTIDE SEQUENCE [LARGE SCALE GENOMIC DNA]</scope>
    <source>
        <strain evidence="2">cv. AL8/78</strain>
    </source>
</reference>
<accession>A0A453BBI4</accession>
<dbReference type="Gramene" id="AET2Gv20438700.9">
    <property type="protein sequence ID" value="AET2Gv20438700.9"/>
    <property type="gene ID" value="AET2Gv20438700"/>
</dbReference>
<dbReference type="Gramene" id="AET2Gv20438700.2">
    <property type="protein sequence ID" value="AET2Gv20438700.2"/>
    <property type="gene ID" value="AET2Gv20438700"/>
</dbReference>
<dbReference type="EnsemblPlants" id="AET2Gv20438700.5">
    <property type="protein sequence ID" value="AET2Gv20438700.5"/>
    <property type="gene ID" value="AET2Gv20438700"/>
</dbReference>
<protein>
    <recommendedName>
        <fullName evidence="4">Endoplasmic reticulum transmembrane protein</fullName>
    </recommendedName>
</protein>
<dbReference type="EnsemblPlants" id="AET2Gv20438700.4">
    <property type="protein sequence ID" value="AET2Gv20438700.4"/>
    <property type="gene ID" value="AET2Gv20438700"/>
</dbReference>
<dbReference type="Gramene" id="AET2Gv20438700.5">
    <property type="protein sequence ID" value="AET2Gv20438700.5"/>
    <property type="gene ID" value="AET2Gv20438700"/>
</dbReference>
<dbReference type="EnsemblPlants" id="AET2Gv20438700.9">
    <property type="protein sequence ID" value="AET2Gv20438700.9"/>
    <property type="gene ID" value="AET2Gv20438700"/>
</dbReference>
<keyword evidence="1" id="KW-1133">Transmembrane helix</keyword>
<dbReference type="AlphaFoldDB" id="A0A453BBI4"/>
<dbReference type="Gramene" id="AET2Gv20438700.6">
    <property type="protein sequence ID" value="AET2Gv20438700.6"/>
    <property type="gene ID" value="AET2Gv20438700"/>
</dbReference>
<name>A0A453BBI4_AEGTS</name>
<reference evidence="2" key="4">
    <citation type="submission" date="2019-03" db="UniProtKB">
        <authorList>
            <consortium name="EnsemblPlants"/>
        </authorList>
    </citation>
    <scope>IDENTIFICATION</scope>
</reference>
<keyword evidence="3" id="KW-1185">Reference proteome</keyword>
<proteinExistence type="predicted"/>
<dbReference type="EnsemblPlants" id="AET2Gv20438700.2">
    <property type="protein sequence ID" value="AET2Gv20438700.2"/>
    <property type="gene ID" value="AET2Gv20438700"/>
</dbReference>
<reference evidence="3" key="1">
    <citation type="journal article" date="2014" name="Science">
        <title>Ancient hybridizations among the ancestral genomes of bread wheat.</title>
        <authorList>
            <consortium name="International Wheat Genome Sequencing Consortium,"/>
            <person name="Marcussen T."/>
            <person name="Sandve S.R."/>
            <person name="Heier L."/>
            <person name="Spannagl M."/>
            <person name="Pfeifer M."/>
            <person name="Jakobsen K.S."/>
            <person name="Wulff B.B."/>
            <person name="Steuernagel B."/>
            <person name="Mayer K.F."/>
            <person name="Olsen O.A."/>
        </authorList>
    </citation>
    <scope>NUCLEOTIDE SEQUENCE [LARGE SCALE GENOMIC DNA]</scope>
    <source>
        <strain evidence="3">cv. AL8/78</strain>
    </source>
</reference>
<evidence type="ECO:0000313" key="2">
    <source>
        <dbReference type="EnsemblPlants" id="AET2Gv20438700.2"/>
    </source>
</evidence>